<dbReference type="Proteomes" id="UP001314170">
    <property type="component" value="Unassembled WGS sequence"/>
</dbReference>
<protein>
    <recommendedName>
        <fullName evidence="3">RING-type E3 ubiquitin transferase</fullName>
        <ecNumber evidence="3">2.3.2.27</ecNumber>
    </recommendedName>
</protein>
<keyword evidence="4" id="KW-0808">Transferase</keyword>
<comment type="caution">
    <text evidence="15">The sequence shown here is derived from an EMBL/GenBank/DDBJ whole genome shotgun (WGS) entry which is preliminary data.</text>
</comment>
<dbReference type="EC" id="2.3.2.27" evidence="3"/>
<accession>A0AAV1R7N3</accession>
<evidence type="ECO:0000259" key="14">
    <source>
        <dbReference type="PROSITE" id="PS50089"/>
    </source>
</evidence>
<reference evidence="15 16" key="1">
    <citation type="submission" date="2024-01" db="EMBL/GenBank/DDBJ databases">
        <authorList>
            <person name="Waweru B."/>
        </authorList>
    </citation>
    <scope>NUCLEOTIDE SEQUENCE [LARGE SCALE GENOMIC DNA]</scope>
</reference>
<evidence type="ECO:0000256" key="8">
    <source>
        <dbReference type="ARBA" id="ARBA00022833"/>
    </source>
</evidence>
<dbReference type="PANTHER" id="PTHR46905:SF7">
    <property type="entry name" value="RING-H2 FINGER PROTEIN ATL78"/>
    <property type="match status" value="1"/>
</dbReference>
<dbReference type="AlphaFoldDB" id="A0AAV1R7N3"/>
<keyword evidence="12" id="KW-0863">Zinc-finger</keyword>
<dbReference type="GO" id="GO:0008270">
    <property type="term" value="F:zinc ion binding"/>
    <property type="evidence" value="ECO:0007669"/>
    <property type="project" value="UniProtKB-KW"/>
</dbReference>
<evidence type="ECO:0000256" key="3">
    <source>
        <dbReference type="ARBA" id="ARBA00012483"/>
    </source>
</evidence>
<keyword evidence="5 13" id="KW-0812">Transmembrane</keyword>
<feature type="domain" description="RING-type" evidence="14">
    <location>
        <begin position="128"/>
        <end position="170"/>
    </location>
</feature>
<evidence type="ECO:0000256" key="11">
    <source>
        <dbReference type="ARBA" id="ARBA00024209"/>
    </source>
</evidence>
<evidence type="ECO:0000256" key="7">
    <source>
        <dbReference type="ARBA" id="ARBA00022786"/>
    </source>
</evidence>
<keyword evidence="8" id="KW-0862">Zinc</keyword>
<evidence type="ECO:0000256" key="10">
    <source>
        <dbReference type="ARBA" id="ARBA00023136"/>
    </source>
</evidence>
<name>A0AAV1R7N3_9ROSI</name>
<dbReference type="InterPro" id="IPR013083">
    <property type="entry name" value="Znf_RING/FYVE/PHD"/>
</dbReference>
<keyword evidence="16" id="KW-1185">Reference proteome</keyword>
<evidence type="ECO:0000256" key="6">
    <source>
        <dbReference type="ARBA" id="ARBA00022723"/>
    </source>
</evidence>
<evidence type="ECO:0000256" key="9">
    <source>
        <dbReference type="ARBA" id="ARBA00022989"/>
    </source>
</evidence>
<dbReference type="InterPro" id="IPR044602">
    <property type="entry name" value="ATL10/ATL72-79-like"/>
</dbReference>
<proteinExistence type="inferred from homology"/>
<dbReference type="PANTHER" id="PTHR46905">
    <property type="entry name" value="RING-H2 FINGER PROTEIN ATL78"/>
    <property type="match status" value="1"/>
</dbReference>
<evidence type="ECO:0000313" key="15">
    <source>
        <dbReference type="EMBL" id="CAK7328510.1"/>
    </source>
</evidence>
<evidence type="ECO:0000313" key="16">
    <source>
        <dbReference type="Proteomes" id="UP001314170"/>
    </source>
</evidence>
<dbReference type="SMART" id="SM00184">
    <property type="entry name" value="RING"/>
    <property type="match status" value="1"/>
</dbReference>
<dbReference type="PROSITE" id="PS50089">
    <property type="entry name" value="ZF_RING_2"/>
    <property type="match status" value="1"/>
</dbReference>
<evidence type="ECO:0000256" key="4">
    <source>
        <dbReference type="ARBA" id="ARBA00022679"/>
    </source>
</evidence>
<evidence type="ECO:0000256" key="1">
    <source>
        <dbReference type="ARBA" id="ARBA00000900"/>
    </source>
</evidence>
<dbReference type="CDD" id="cd16461">
    <property type="entry name" value="RING-H2_EL5-like"/>
    <property type="match status" value="1"/>
</dbReference>
<keyword evidence="10 13" id="KW-0472">Membrane</keyword>
<evidence type="ECO:0000256" key="5">
    <source>
        <dbReference type="ARBA" id="ARBA00022692"/>
    </source>
</evidence>
<evidence type="ECO:0000256" key="13">
    <source>
        <dbReference type="SAM" id="Phobius"/>
    </source>
</evidence>
<dbReference type="Gene3D" id="3.30.40.10">
    <property type="entry name" value="Zinc/RING finger domain, C3HC4 (zinc finger)"/>
    <property type="match status" value="1"/>
</dbReference>
<keyword evidence="7" id="KW-0833">Ubl conjugation pathway</keyword>
<dbReference type="GO" id="GO:0016567">
    <property type="term" value="P:protein ubiquitination"/>
    <property type="evidence" value="ECO:0007669"/>
    <property type="project" value="InterPro"/>
</dbReference>
<dbReference type="Pfam" id="PF13639">
    <property type="entry name" value="zf-RING_2"/>
    <property type="match status" value="1"/>
</dbReference>
<dbReference type="EMBL" id="CAWUPB010000893">
    <property type="protein sequence ID" value="CAK7328510.1"/>
    <property type="molecule type" value="Genomic_DNA"/>
</dbReference>
<dbReference type="SUPFAM" id="SSF57850">
    <property type="entry name" value="RING/U-box"/>
    <property type="match status" value="1"/>
</dbReference>
<comment type="similarity">
    <text evidence="11">Belongs to the RING-type zinc finger family. ATL subfamily.</text>
</comment>
<dbReference type="GO" id="GO:0061630">
    <property type="term" value="F:ubiquitin protein ligase activity"/>
    <property type="evidence" value="ECO:0007669"/>
    <property type="project" value="UniProtKB-EC"/>
</dbReference>
<organism evidence="15 16">
    <name type="scientific">Dovyalis caffra</name>
    <dbReference type="NCBI Taxonomy" id="77055"/>
    <lineage>
        <taxon>Eukaryota</taxon>
        <taxon>Viridiplantae</taxon>
        <taxon>Streptophyta</taxon>
        <taxon>Embryophyta</taxon>
        <taxon>Tracheophyta</taxon>
        <taxon>Spermatophyta</taxon>
        <taxon>Magnoliopsida</taxon>
        <taxon>eudicotyledons</taxon>
        <taxon>Gunneridae</taxon>
        <taxon>Pentapetalae</taxon>
        <taxon>rosids</taxon>
        <taxon>fabids</taxon>
        <taxon>Malpighiales</taxon>
        <taxon>Salicaceae</taxon>
        <taxon>Flacourtieae</taxon>
        <taxon>Dovyalis</taxon>
    </lineage>
</organism>
<sequence length="219" mass="23973">MSTTFSTSSLVFQHFLGDFHSRKLLLQTPLSPPPSIATPPSSRIQDPLNPNANSDKNFDINVVLVLVVLICALLSSLGLNSFIRCALRCSYLNANPSNRGIKKKALKTFPVVNYSPESSKLPGLDAECVICISEFVLGDRVRILPKCSHGFHARCIDKWLSSHSSCPTCRQCLMETCQKIAGVSQASSSDQPPPLVQETVVNIAPLEREALVCNYREVS</sequence>
<keyword evidence="6" id="KW-0479">Metal-binding</keyword>
<dbReference type="InterPro" id="IPR001841">
    <property type="entry name" value="Znf_RING"/>
</dbReference>
<comment type="subcellular location">
    <subcellularLocation>
        <location evidence="2">Membrane</location>
        <topology evidence="2">Single-pass membrane protein</topology>
    </subcellularLocation>
</comment>
<dbReference type="GO" id="GO:0016020">
    <property type="term" value="C:membrane"/>
    <property type="evidence" value="ECO:0007669"/>
    <property type="project" value="UniProtKB-SubCell"/>
</dbReference>
<evidence type="ECO:0000256" key="2">
    <source>
        <dbReference type="ARBA" id="ARBA00004167"/>
    </source>
</evidence>
<gene>
    <name evidence="15" type="ORF">DCAF_LOCUS6235</name>
</gene>
<comment type="catalytic activity">
    <reaction evidence="1">
        <text>S-ubiquitinyl-[E2 ubiquitin-conjugating enzyme]-L-cysteine + [acceptor protein]-L-lysine = [E2 ubiquitin-conjugating enzyme]-L-cysteine + N(6)-ubiquitinyl-[acceptor protein]-L-lysine.</text>
        <dbReference type="EC" id="2.3.2.27"/>
    </reaction>
</comment>
<keyword evidence="9 13" id="KW-1133">Transmembrane helix</keyword>
<dbReference type="FunFam" id="3.30.40.10:FF:000632">
    <property type="entry name" value="RING-H2 finger protein ATL73"/>
    <property type="match status" value="1"/>
</dbReference>
<evidence type="ECO:0000256" key="12">
    <source>
        <dbReference type="PROSITE-ProRule" id="PRU00175"/>
    </source>
</evidence>
<feature type="transmembrane region" description="Helical" evidence="13">
    <location>
        <begin position="60"/>
        <end position="83"/>
    </location>
</feature>